<protein>
    <submittedName>
        <fullName evidence="1">DUF4192 domain-containing protein</fullName>
    </submittedName>
</protein>
<dbReference type="AlphaFoldDB" id="A0A895YHJ7"/>
<name>A0A895YHJ7_9ACTN</name>
<evidence type="ECO:0000313" key="1">
    <source>
        <dbReference type="EMBL" id="QSB17021.1"/>
    </source>
</evidence>
<reference evidence="1" key="1">
    <citation type="submission" date="2021-02" db="EMBL/GenBank/DDBJ databases">
        <title>Natrosporangium hydrolyticum gen. nov., sp. nov, a haloalkaliphilic actinobacterium from a soda solonchak soil.</title>
        <authorList>
            <person name="Sorokin D.Y."/>
            <person name="Khijniak T.V."/>
            <person name="Zakharycheva A.P."/>
            <person name="Boueva O.V."/>
            <person name="Ariskina E.V."/>
            <person name="Hahnke R.L."/>
            <person name="Bunk B."/>
            <person name="Sproer C."/>
            <person name="Schumann P."/>
            <person name="Evtushenko L.I."/>
            <person name="Kublanov I.V."/>
        </authorList>
    </citation>
    <scope>NUCLEOTIDE SEQUENCE</scope>
    <source>
        <strain evidence="1">DSM 106523</strain>
    </source>
</reference>
<dbReference type="Proteomes" id="UP000662857">
    <property type="component" value="Chromosome"/>
</dbReference>
<dbReference type="EMBL" id="CP070499">
    <property type="protein sequence ID" value="QSB17021.1"/>
    <property type="molecule type" value="Genomic_DNA"/>
</dbReference>
<dbReference type="KEGG" id="nhy:JQS43_00270"/>
<dbReference type="Pfam" id="PF13830">
    <property type="entry name" value="DUF4192"/>
    <property type="match status" value="1"/>
</dbReference>
<proteinExistence type="predicted"/>
<gene>
    <name evidence="1" type="ORF">JQS43_00270</name>
</gene>
<accession>A0A895YHJ7</accession>
<organism evidence="1 2">
    <name type="scientific">Natronosporangium hydrolyticum</name>
    <dbReference type="NCBI Taxonomy" id="2811111"/>
    <lineage>
        <taxon>Bacteria</taxon>
        <taxon>Bacillati</taxon>
        <taxon>Actinomycetota</taxon>
        <taxon>Actinomycetes</taxon>
        <taxon>Micromonosporales</taxon>
        <taxon>Micromonosporaceae</taxon>
        <taxon>Natronosporangium</taxon>
    </lineage>
</organism>
<evidence type="ECO:0000313" key="2">
    <source>
        <dbReference type="Proteomes" id="UP000662857"/>
    </source>
</evidence>
<keyword evidence="2" id="KW-1185">Reference proteome</keyword>
<dbReference type="InterPro" id="IPR025447">
    <property type="entry name" value="DUF4192"/>
</dbReference>
<sequence>MPPLPPAESVNVKLRSPTDLVAITPYLLGFHPDKSVVLAAFRGNRAIFAARSDLPGPETPPADLLADHLLQVTVAQGPDLLAILGYGAAGEVDGLLRSVWAAAEQRELPIGEVLRVDAGRWWSYLCQEPDCCPPEGTRFDPAATEAAATCAFAGLAVAPDRAALAATVAPPAGAARVAIERATDRAERSIMRCLATIPEPEWAATIEDRGDRAIRAAIDRYADSARLDDDELAELSVLLVSLPVRDVAWRAITTPQPHLRLWTDATQRVVPELAAAPASLLGFAAWRAGDGALARLALARALTADPEYSMAQMLLDAVQRGVPPAVLDDWPVDQSTRSPRV</sequence>